<name>A0ABW4ZB59_9BACT</name>
<sequence length="155" mass="16237">MYMITGTSSYINIFAQGSRLSDPAFTAGSIDITGLTFVGSSTNTVDFVNAVLGGSLTRSFNNLDLSPHLNETLYAVVSTTNTADSFVGASFEIANPGSESFNGLAPADSAALFGGTPDAGRALTFNVTLVPEPSSSERTHRPRRTYLHPAPPSLD</sequence>
<evidence type="ECO:0000256" key="1">
    <source>
        <dbReference type="SAM" id="MobiDB-lite"/>
    </source>
</evidence>
<reference evidence="3" key="1">
    <citation type="journal article" date="2019" name="Int. J. Syst. Evol. Microbiol.">
        <title>The Global Catalogue of Microorganisms (GCM) 10K type strain sequencing project: providing services to taxonomists for standard genome sequencing and annotation.</title>
        <authorList>
            <consortium name="The Broad Institute Genomics Platform"/>
            <consortium name="The Broad Institute Genome Sequencing Center for Infectious Disease"/>
            <person name="Wu L."/>
            <person name="Ma J."/>
        </authorList>
    </citation>
    <scope>NUCLEOTIDE SEQUENCE [LARGE SCALE GENOMIC DNA]</scope>
    <source>
        <strain evidence="3">CCUG 57942</strain>
    </source>
</reference>
<accession>A0ABW4ZB59</accession>
<dbReference type="EMBL" id="JBHUJB010000034">
    <property type="protein sequence ID" value="MFD2158791.1"/>
    <property type="molecule type" value="Genomic_DNA"/>
</dbReference>
<proteinExistence type="predicted"/>
<comment type="caution">
    <text evidence="2">The sequence shown here is derived from an EMBL/GenBank/DDBJ whole genome shotgun (WGS) entry which is preliminary data.</text>
</comment>
<dbReference type="RefSeq" id="WP_377089386.1">
    <property type="nucleotide sequence ID" value="NZ_JBHSJL010000014.1"/>
</dbReference>
<evidence type="ECO:0000313" key="2">
    <source>
        <dbReference type="EMBL" id="MFD2158791.1"/>
    </source>
</evidence>
<organism evidence="2 3">
    <name type="scientific">Rubritalea tangerina</name>
    <dbReference type="NCBI Taxonomy" id="430798"/>
    <lineage>
        <taxon>Bacteria</taxon>
        <taxon>Pseudomonadati</taxon>
        <taxon>Verrucomicrobiota</taxon>
        <taxon>Verrucomicrobiia</taxon>
        <taxon>Verrucomicrobiales</taxon>
        <taxon>Rubritaleaceae</taxon>
        <taxon>Rubritalea</taxon>
    </lineage>
</organism>
<dbReference type="Proteomes" id="UP001597389">
    <property type="component" value="Unassembled WGS sequence"/>
</dbReference>
<protein>
    <submittedName>
        <fullName evidence="2">Uncharacterized protein</fullName>
    </submittedName>
</protein>
<evidence type="ECO:0000313" key="3">
    <source>
        <dbReference type="Proteomes" id="UP001597389"/>
    </source>
</evidence>
<feature type="region of interest" description="Disordered" evidence="1">
    <location>
        <begin position="132"/>
        <end position="155"/>
    </location>
</feature>
<gene>
    <name evidence="2" type="ORF">ACFSW8_07780</name>
</gene>
<keyword evidence="3" id="KW-1185">Reference proteome</keyword>